<dbReference type="InterPro" id="IPR025287">
    <property type="entry name" value="WAK_GUB"/>
</dbReference>
<dbReference type="Gene3D" id="3.30.200.20">
    <property type="entry name" value="Phosphorylase Kinase, domain 1"/>
    <property type="match status" value="1"/>
</dbReference>
<dbReference type="InterPro" id="IPR000719">
    <property type="entry name" value="Prot_kinase_dom"/>
</dbReference>
<evidence type="ECO:0000256" key="6">
    <source>
        <dbReference type="ARBA" id="ARBA00022741"/>
    </source>
</evidence>
<dbReference type="InterPro" id="IPR017441">
    <property type="entry name" value="Protein_kinase_ATP_BS"/>
</dbReference>
<evidence type="ECO:0000256" key="5">
    <source>
        <dbReference type="ARBA" id="ARBA00022729"/>
    </source>
</evidence>
<keyword evidence="3" id="KW-0808">Transferase</keyword>
<dbReference type="SUPFAM" id="SSF56112">
    <property type="entry name" value="Protein kinase-like (PK-like)"/>
    <property type="match status" value="1"/>
</dbReference>
<sequence length="608" mass="69880">MLLVWFFGLIIIQSCFLETSYANRQHNCVPSSCGNLQNISYPFRLRDDPKPCGDFRYELTCENNTTTSIYRNSHKYHVKAINYNNYTIRLVDTPTDVAINNDICSFPRFSLYGINFFGDYPYSIYSYQRTRSSHGLYLHLEITKPITFMSCSYQLNHSSSGLFTETSGHCFNSNKKNNTYVTVGHLNASDVGDNCSIDLIVMTSWPFNIKDYNTSISLSEIHASLQYGFELSWFVSRWANIAAKIFIGIPFLFWILIYKFRRRHTSMFDVIESFLRSQNNLTPIRYSYSDIKKITKGFQEKLGQGGYGSVYKGKLRSGNHVAVKLLSTKPKENGQDFINEVSTIGRIHHVNVVRLVGYCAERSKRALVYDFMPNGSLEKYIFNKESPNYLNWEKKYEIAVGVARGIEYLHRGCDIQILHFDIKPHNILLDDKFTPKVSDFGLAKFYSTDKDHVTLTAARGTIGYVAPELINRSIGDVSYKADVYSFGMLLMEMVGLKRDMVETSDNSSQYFPQWIYRHLNKGKDIELQNINDDDARKIERKMTIVALWCVRMSPCDRPPMNKVVEMLEGEVENIQIPPEPSQLAPVAQNEDQSWGTYSTDSISLLLNQ</sequence>
<feature type="domain" description="Protein kinase" evidence="15">
    <location>
        <begin position="296"/>
        <end position="571"/>
    </location>
</feature>
<feature type="binding site" evidence="12">
    <location>
        <position position="324"/>
    </location>
    <ligand>
        <name>ATP</name>
        <dbReference type="ChEBI" id="CHEBI:30616"/>
    </ligand>
</feature>
<evidence type="ECO:0000256" key="13">
    <source>
        <dbReference type="SAM" id="Phobius"/>
    </source>
</evidence>
<evidence type="ECO:0000256" key="1">
    <source>
        <dbReference type="ARBA" id="ARBA00004479"/>
    </source>
</evidence>
<keyword evidence="11" id="KW-0325">Glycoprotein</keyword>
<evidence type="ECO:0000256" key="2">
    <source>
        <dbReference type="ARBA" id="ARBA00022527"/>
    </source>
</evidence>
<feature type="signal peptide" evidence="14">
    <location>
        <begin position="1"/>
        <end position="17"/>
    </location>
</feature>
<dbReference type="PANTHER" id="PTHR27009">
    <property type="entry name" value="RUST RESISTANCE KINASE LR10-RELATED"/>
    <property type="match status" value="1"/>
</dbReference>
<evidence type="ECO:0000256" key="11">
    <source>
        <dbReference type="ARBA" id="ARBA00023180"/>
    </source>
</evidence>
<dbReference type="EMBL" id="JBJXBP010000003">
    <property type="protein sequence ID" value="KAL3838983.1"/>
    <property type="molecule type" value="Genomic_DNA"/>
</dbReference>
<reference evidence="16 17" key="1">
    <citation type="submission" date="2024-12" db="EMBL/GenBank/DDBJ databases">
        <title>The unique morphological basis and parallel evolutionary history of personate flowers in Penstemon.</title>
        <authorList>
            <person name="Depatie T.H."/>
            <person name="Wessinger C.A."/>
        </authorList>
    </citation>
    <scope>NUCLEOTIDE SEQUENCE [LARGE SCALE GENOMIC DNA]</scope>
    <source>
        <strain evidence="16">WTNN_2</strain>
        <tissue evidence="16">Leaf</tissue>
    </source>
</reference>
<evidence type="ECO:0000313" key="17">
    <source>
        <dbReference type="Proteomes" id="UP001634393"/>
    </source>
</evidence>
<evidence type="ECO:0000256" key="7">
    <source>
        <dbReference type="ARBA" id="ARBA00022777"/>
    </source>
</evidence>
<evidence type="ECO:0000256" key="14">
    <source>
        <dbReference type="SAM" id="SignalP"/>
    </source>
</evidence>
<keyword evidence="5 14" id="KW-0732">Signal</keyword>
<dbReference type="Proteomes" id="UP001634393">
    <property type="component" value="Unassembled WGS sequence"/>
</dbReference>
<dbReference type="InterPro" id="IPR045874">
    <property type="entry name" value="LRK10/LRL21-25-like"/>
</dbReference>
<evidence type="ECO:0000256" key="10">
    <source>
        <dbReference type="ARBA" id="ARBA00023136"/>
    </source>
</evidence>
<comment type="caution">
    <text evidence="16">The sequence shown here is derived from an EMBL/GenBank/DDBJ whole genome shotgun (WGS) entry which is preliminary data.</text>
</comment>
<dbReference type="CDD" id="cd14066">
    <property type="entry name" value="STKc_IRAK"/>
    <property type="match status" value="1"/>
</dbReference>
<dbReference type="InterPro" id="IPR008271">
    <property type="entry name" value="Ser/Thr_kinase_AS"/>
</dbReference>
<organism evidence="16 17">
    <name type="scientific">Penstemon smallii</name>
    <dbReference type="NCBI Taxonomy" id="265156"/>
    <lineage>
        <taxon>Eukaryota</taxon>
        <taxon>Viridiplantae</taxon>
        <taxon>Streptophyta</taxon>
        <taxon>Embryophyta</taxon>
        <taxon>Tracheophyta</taxon>
        <taxon>Spermatophyta</taxon>
        <taxon>Magnoliopsida</taxon>
        <taxon>eudicotyledons</taxon>
        <taxon>Gunneridae</taxon>
        <taxon>Pentapetalae</taxon>
        <taxon>asterids</taxon>
        <taxon>lamiids</taxon>
        <taxon>Lamiales</taxon>
        <taxon>Plantaginaceae</taxon>
        <taxon>Cheloneae</taxon>
        <taxon>Penstemon</taxon>
    </lineage>
</organism>
<evidence type="ECO:0000313" key="16">
    <source>
        <dbReference type="EMBL" id="KAL3838983.1"/>
    </source>
</evidence>
<keyword evidence="6 12" id="KW-0547">Nucleotide-binding</keyword>
<evidence type="ECO:0000256" key="4">
    <source>
        <dbReference type="ARBA" id="ARBA00022692"/>
    </source>
</evidence>
<evidence type="ECO:0000256" key="12">
    <source>
        <dbReference type="PROSITE-ProRule" id="PRU10141"/>
    </source>
</evidence>
<dbReference type="GO" id="GO:0005524">
    <property type="term" value="F:ATP binding"/>
    <property type="evidence" value="ECO:0007669"/>
    <property type="project" value="UniProtKB-UniRule"/>
</dbReference>
<name>A0ABD3TSC5_9LAMI</name>
<evidence type="ECO:0000256" key="9">
    <source>
        <dbReference type="ARBA" id="ARBA00022989"/>
    </source>
</evidence>
<evidence type="ECO:0000256" key="8">
    <source>
        <dbReference type="ARBA" id="ARBA00022840"/>
    </source>
</evidence>
<evidence type="ECO:0000256" key="3">
    <source>
        <dbReference type="ARBA" id="ARBA00022679"/>
    </source>
</evidence>
<dbReference type="GO" id="GO:0004674">
    <property type="term" value="F:protein serine/threonine kinase activity"/>
    <property type="evidence" value="ECO:0007669"/>
    <property type="project" value="UniProtKB-KW"/>
</dbReference>
<dbReference type="FunFam" id="3.30.200.20:FF:000178">
    <property type="entry name" value="serine/threonine-protein kinase PBS1-like"/>
    <property type="match status" value="1"/>
</dbReference>
<dbReference type="InterPro" id="IPR011009">
    <property type="entry name" value="Kinase-like_dom_sf"/>
</dbReference>
<protein>
    <recommendedName>
        <fullName evidence="15">Protein kinase domain-containing protein</fullName>
    </recommendedName>
</protein>
<keyword evidence="2" id="KW-0723">Serine/threonine-protein kinase</keyword>
<dbReference type="PROSITE" id="PS00107">
    <property type="entry name" value="PROTEIN_KINASE_ATP"/>
    <property type="match status" value="1"/>
</dbReference>
<keyword evidence="17" id="KW-1185">Reference proteome</keyword>
<accession>A0ABD3TSC5</accession>
<evidence type="ECO:0000259" key="15">
    <source>
        <dbReference type="PROSITE" id="PS50011"/>
    </source>
</evidence>
<dbReference type="PROSITE" id="PS00108">
    <property type="entry name" value="PROTEIN_KINASE_ST"/>
    <property type="match status" value="1"/>
</dbReference>
<dbReference type="SMART" id="SM00220">
    <property type="entry name" value="S_TKc"/>
    <property type="match status" value="1"/>
</dbReference>
<proteinExistence type="predicted"/>
<dbReference type="Pfam" id="PF00069">
    <property type="entry name" value="Pkinase"/>
    <property type="match status" value="1"/>
</dbReference>
<keyword evidence="4 13" id="KW-0812">Transmembrane</keyword>
<keyword evidence="10 13" id="KW-0472">Membrane</keyword>
<feature type="chain" id="PRO_5044873012" description="Protein kinase domain-containing protein" evidence="14">
    <location>
        <begin position="18"/>
        <end position="608"/>
    </location>
</feature>
<dbReference type="PROSITE" id="PS50011">
    <property type="entry name" value="PROTEIN_KINASE_DOM"/>
    <property type="match status" value="1"/>
</dbReference>
<feature type="transmembrane region" description="Helical" evidence="13">
    <location>
        <begin position="238"/>
        <end position="258"/>
    </location>
</feature>
<dbReference type="GO" id="GO:0016020">
    <property type="term" value="C:membrane"/>
    <property type="evidence" value="ECO:0007669"/>
    <property type="project" value="UniProtKB-SubCell"/>
</dbReference>
<dbReference type="AlphaFoldDB" id="A0ABD3TSC5"/>
<comment type="subcellular location">
    <subcellularLocation>
        <location evidence="1">Membrane</location>
        <topology evidence="1">Single-pass type I membrane protein</topology>
    </subcellularLocation>
</comment>
<keyword evidence="8 12" id="KW-0067">ATP-binding</keyword>
<dbReference type="Gene3D" id="1.10.510.10">
    <property type="entry name" value="Transferase(Phosphotransferase) domain 1"/>
    <property type="match status" value="1"/>
</dbReference>
<keyword evidence="7" id="KW-0418">Kinase</keyword>
<keyword evidence="9 13" id="KW-1133">Transmembrane helix</keyword>
<dbReference type="Pfam" id="PF13947">
    <property type="entry name" value="GUB_WAK_bind"/>
    <property type="match status" value="1"/>
</dbReference>
<dbReference type="FunFam" id="1.10.510.10:FF:000590">
    <property type="entry name" value="PR5-like receptor kinase"/>
    <property type="match status" value="1"/>
</dbReference>
<gene>
    <name evidence="16" type="ORF">ACJIZ3_023574</name>
</gene>